<accession>A0A940MQ16</accession>
<dbReference type="Gene3D" id="1.20.58.300">
    <property type="entry name" value="FlgN-like"/>
    <property type="match status" value="1"/>
</dbReference>
<comment type="caution">
    <text evidence="1">The sequence shown here is derived from an EMBL/GenBank/DDBJ whole genome shotgun (WGS) entry which is preliminary data.</text>
</comment>
<dbReference type="RefSeq" id="WP_209361286.1">
    <property type="nucleotide sequence ID" value="NZ_JAGISH010000006.1"/>
</dbReference>
<keyword evidence="1" id="KW-0969">Cilium</keyword>
<keyword evidence="1" id="KW-0282">Flagellum</keyword>
<organism evidence="1 2">
    <name type="scientific">Sagittula salina</name>
    <dbReference type="NCBI Taxonomy" id="2820268"/>
    <lineage>
        <taxon>Bacteria</taxon>
        <taxon>Pseudomonadati</taxon>
        <taxon>Pseudomonadota</taxon>
        <taxon>Alphaproteobacteria</taxon>
        <taxon>Rhodobacterales</taxon>
        <taxon>Roseobacteraceae</taxon>
        <taxon>Sagittula</taxon>
    </lineage>
</organism>
<dbReference type="Proteomes" id="UP000675940">
    <property type="component" value="Unassembled WGS sequence"/>
</dbReference>
<proteinExistence type="predicted"/>
<name>A0A940MQ16_9RHOB</name>
<evidence type="ECO:0000313" key="2">
    <source>
        <dbReference type="Proteomes" id="UP000675940"/>
    </source>
</evidence>
<dbReference type="AlphaFoldDB" id="A0A940MQ16"/>
<reference evidence="1" key="1">
    <citation type="submission" date="2021-03" db="EMBL/GenBank/DDBJ databases">
        <title>Sagittula salina sp. nov. strain M10.9X isolated from the marine waste.</title>
        <authorList>
            <person name="Satari L."/>
            <person name="Molina-Menor E."/>
            <person name="Vidal-Verdu A."/>
            <person name="Pascual J."/>
            <person name="Pereto J."/>
            <person name="Porcar M."/>
        </authorList>
    </citation>
    <scope>NUCLEOTIDE SEQUENCE</scope>
    <source>
        <strain evidence="1">M10.9X</strain>
    </source>
</reference>
<dbReference type="SUPFAM" id="SSF140566">
    <property type="entry name" value="FlgN-like"/>
    <property type="match status" value="1"/>
</dbReference>
<dbReference type="GO" id="GO:0044780">
    <property type="term" value="P:bacterial-type flagellum assembly"/>
    <property type="evidence" value="ECO:0007669"/>
    <property type="project" value="InterPro"/>
</dbReference>
<gene>
    <name evidence="1" type="ORF">J5474_12725</name>
</gene>
<dbReference type="EMBL" id="JAGISH010000006">
    <property type="protein sequence ID" value="MBP0483354.1"/>
    <property type="molecule type" value="Genomic_DNA"/>
</dbReference>
<protein>
    <submittedName>
        <fullName evidence="1">Flagellar protein FlgN</fullName>
    </submittedName>
</protein>
<keyword evidence="1" id="KW-0966">Cell projection</keyword>
<keyword evidence="2" id="KW-1185">Reference proteome</keyword>
<sequence>MDNQVIACKLAALVEAERAALLAGDFERISALIAEKQALVAELRDTPDAASILAPLREGLRRNQELFDQALAGIRNVAARLGDLRRTRKSTVTYDRQGRKLSIDAPEIRTLEKRA</sequence>
<evidence type="ECO:0000313" key="1">
    <source>
        <dbReference type="EMBL" id="MBP0483354.1"/>
    </source>
</evidence>
<dbReference type="InterPro" id="IPR036679">
    <property type="entry name" value="FlgN-like_sf"/>
</dbReference>